<dbReference type="EMBL" id="UZAM01007285">
    <property type="protein sequence ID" value="VDO98083.1"/>
    <property type="molecule type" value="Genomic_DNA"/>
</dbReference>
<evidence type="ECO:0000256" key="11">
    <source>
        <dbReference type="ARBA" id="ARBA00023180"/>
    </source>
</evidence>
<dbReference type="GO" id="GO:0008045">
    <property type="term" value="P:motor neuron axon guidance"/>
    <property type="evidence" value="ECO:0007669"/>
    <property type="project" value="TreeGrafter"/>
</dbReference>
<evidence type="ECO:0000313" key="18">
    <source>
        <dbReference type="WBParaSite" id="SBAD_0000268501-mRNA-1"/>
    </source>
</evidence>
<dbReference type="InterPro" id="IPR046800">
    <property type="entry name" value="Plexin_RBD"/>
</dbReference>
<dbReference type="GO" id="GO:0005886">
    <property type="term" value="C:plasma membrane"/>
    <property type="evidence" value="ECO:0007669"/>
    <property type="project" value="UniProtKB-SubCell"/>
</dbReference>
<keyword evidence="11" id="KW-0325">Glycoprotein</keyword>
<feature type="transmembrane region" description="Helical" evidence="13">
    <location>
        <begin position="832"/>
        <end position="855"/>
    </location>
</feature>
<evidence type="ECO:0000256" key="3">
    <source>
        <dbReference type="ARBA" id="ARBA00022475"/>
    </source>
</evidence>
<evidence type="ECO:0000256" key="13">
    <source>
        <dbReference type="SAM" id="Phobius"/>
    </source>
</evidence>
<feature type="transmembrane region" description="Helical" evidence="13">
    <location>
        <begin position="928"/>
        <end position="953"/>
    </location>
</feature>
<dbReference type="Pfam" id="PF18020">
    <property type="entry name" value="TIG_2"/>
    <property type="match status" value="1"/>
</dbReference>
<evidence type="ECO:0000259" key="14">
    <source>
        <dbReference type="SMART" id="SM00423"/>
    </source>
</evidence>
<organism evidence="18">
    <name type="scientific">Soboliphyme baturini</name>
    <dbReference type="NCBI Taxonomy" id="241478"/>
    <lineage>
        <taxon>Eukaryota</taxon>
        <taxon>Metazoa</taxon>
        <taxon>Ecdysozoa</taxon>
        <taxon>Nematoda</taxon>
        <taxon>Enoplea</taxon>
        <taxon>Dorylaimia</taxon>
        <taxon>Dioctophymatida</taxon>
        <taxon>Dioctophymatoidea</taxon>
        <taxon>Soboliphymatidae</taxon>
        <taxon>Soboliphyme</taxon>
    </lineage>
</organism>
<dbReference type="InterPro" id="IPR016201">
    <property type="entry name" value="PSI"/>
</dbReference>
<dbReference type="InterPro" id="IPR002909">
    <property type="entry name" value="IPT_dom"/>
</dbReference>
<evidence type="ECO:0000313" key="17">
    <source>
        <dbReference type="Proteomes" id="UP000270296"/>
    </source>
</evidence>
<keyword evidence="4 13" id="KW-0812">Transmembrane</keyword>
<evidence type="ECO:0000256" key="12">
    <source>
        <dbReference type="SAM" id="Coils"/>
    </source>
</evidence>
<feature type="domain" description="PSI" evidence="14">
    <location>
        <begin position="266"/>
        <end position="318"/>
    </location>
</feature>
<keyword evidence="7 13" id="KW-1133">Transmembrane helix</keyword>
<reference evidence="16 17" key="2">
    <citation type="submission" date="2018-11" db="EMBL/GenBank/DDBJ databases">
        <authorList>
            <consortium name="Pathogen Informatics"/>
        </authorList>
    </citation>
    <scope>NUCLEOTIDE SEQUENCE [LARGE SCALE GENOMIC DNA]</scope>
</reference>
<dbReference type="Pfam" id="PF24479">
    <property type="entry name" value="PSI_PlexinA-B"/>
    <property type="match status" value="1"/>
</dbReference>
<keyword evidence="6" id="KW-0677">Repeat</keyword>
<dbReference type="GO" id="GO:0097374">
    <property type="term" value="P:sensory neuron axon guidance"/>
    <property type="evidence" value="ECO:0007669"/>
    <property type="project" value="TreeGrafter"/>
</dbReference>
<dbReference type="InterPro" id="IPR013548">
    <property type="entry name" value="Plexin_cytoplasmic_RasGAP_dom"/>
</dbReference>
<reference evidence="18" key="1">
    <citation type="submission" date="2016-06" db="UniProtKB">
        <authorList>
            <consortium name="WormBaseParasite"/>
        </authorList>
    </citation>
    <scope>IDENTIFICATION</scope>
</reference>
<dbReference type="PANTHER" id="PTHR22625:SF44">
    <property type="entry name" value="PLEXIN-B"/>
    <property type="match status" value="1"/>
</dbReference>
<dbReference type="Pfam" id="PF08337">
    <property type="entry name" value="Plexin_cytopl"/>
    <property type="match status" value="1"/>
</dbReference>
<evidence type="ECO:0000256" key="1">
    <source>
        <dbReference type="ARBA" id="ARBA00004251"/>
    </source>
</evidence>
<accession>A0A183IG17</accession>
<keyword evidence="9" id="KW-1015">Disulfide bond</keyword>
<dbReference type="InterPro" id="IPR008936">
    <property type="entry name" value="Rho_GTPase_activation_prot"/>
</dbReference>
<name>A0A183IG17_9BILA</name>
<dbReference type="GO" id="GO:0050772">
    <property type="term" value="P:positive regulation of axonogenesis"/>
    <property type="evidence" value="ECO:0007669"/>
    <property type="project" value="TreeGrafter"/>
</dbReference>
<dbReference type="CDD" id="cd00603">
    <property type="entry name" value="IPT_PCSR"/>
    <property type="match status" value="1"/>
</dbReference>
<keyword evidence="8 13" id="KW-0472">Membrane</keyword>
<keyword evidence="10" id="KW-0675">Receptor</keyword>
<dbReference type="GO" id="GO:0030334">
    <property type="term" value="P:regulation of cell migration"/>
    <property type="evidence" value="ECO:0007669"/>
    <property type="project" value="TreeGrafter"/>
</dbReference>
<dbReference type="WBParaSite" id="SBAD_0000268501-mRNA-1">
    <property type="protein sequence ID" value="SBAD_0000268501-mRNA-1"/>
    <property type="gene ID" value="SBAD_0000268501"/>
</dbReference>
<keyword evidence="5" id="KW-0732">Signal</keyword>
<keyword evidence="17" id="KW-1185">Reference proteome</keyword>
<evidence type="ECO:0000256" key="7">
    <source>
        <dbReference type="ARBA" id="ARBA00022989"/>
    </source>
</evidence>
<protein>
    <submittedName>
        <fullName evidence="18">Sema domain-containing protein</fullName>
    </submittedName>
</protein>
<evidence type="ECO:0000256" key="9">
    <source>
        <dbReference type="ARBA" id="ARBA00023157"/>
    </source>
</evidence>
<dbReference type="InterPro" id="IPR014756">
    <property type="entry name" value="Ig_E-set"/>
</dbReference>
<evidence type="ECO:0000256" key="5">
    <source>
        <dbReference type="ARBA" id="ARBA00022729"/>
    </source>
</evidence>
<evidence type="ECO:0000256" key="6">
    <source>
        <dbReference type="ARBA" id="ARBA00022737"/>
    </source>
</evidence>
<feature type="domain" description="PSI" evidence="14">
    <location>
        <begin position="419"/>
        <end position="469"/>
    </location>
</feature>
<feature type="domain" description="IPT/TIG" evidence="15">
    <location>
        <begin position="560"/>
        <end position="640"/>
    </location>
</feature>
<dbReference type="GO" id="GO:0002116">
    <property type="term" value="C:semaphorin receptor complex"/>
    <property type="evidence" value="ECO:0007669"/>
    <property type="project" value="TreeGrafter"/>
</dbReference>
<dbReference type="SUPFAM" id="SSF48350">
    <property type="entry name" value="GTPase activation domain, GAP"/>
    <property type="match status" value="1"/>
</dbReference>
<dbReference type="Proteomes" id="UP000270296">
    <property type="component" value="Unassembled WGS sequence"/>
</dbReference>
<dbReference type="Pfam" id="PF20170">
    <property type="entry name" value="Plexin_RBD"/>
    <property type="match status" value="1"/>
</dbReference>
<dbReference type="InterPro" id="IPR013783">
    <property type="entry name" value="Ig-like_fold"/>
</dbReference>
<proteinExistence type="inferred from homology"/>
<evidence type="ECO:0000313" key="16">
    <source>
        <dbReference type="EMBL" id="VDO98083.1"/>
    </source>
</evidence>
<dbReference type="SMART" id="SM00429">
    <property type="entry name" value="IPT"/>
    <property type="match status" value="2"/>
</dbReference>
<gene>
    <name evidence="16" type="ORF">SBAD_LOCUS2561</name>
</gene>
<evidence type="ECO:0000256" key="4">
    <source>
        <dbReference type="ARBA" id="ARBA00022692"/>
    </source>
</evidence>
<dbReference type="GO" id="GO:0017154">
    <property type="term" value="F:semaphorin receptor activity"/>
    <property type="evidence" value="ECO:0007669"/>
    <property type="project" value="InterPro"/>
</dbReference>
<dbReference type="OrthoDB" id="125363at2759"/>
<dbReference type="GO" id="GO:0008360">
    <property type="term" value="P:regulation of cell shape"/>
    <property type="evidence" value="ECO:0007669"/>
    <property type="project" value="TreeGrafter"/>
</dbReference>
<dbReference type="InterPro" id="IPR031148">
    <property type="entry name" value="Plexin"/>
</dbReference>
<dbReference type="SUPFAM" id="SSF81296">
    <property type="entry name" value="E set domains"/>
    <property type="match status" value="2"/>
</dbReference>
<dbReference type="InterPro" id="IPR041019">
    <property type="entry name" value="TIG1_plexin"/>
</dbReference>
<comment type="similarity">
    <text evidence="2">Belongs to the plexin family.</text>
</comment>
<dbReference type="Gene3D" id="3.10.20.90">
    <property type="entry name" value="Phosphatidylinositol 3-kinase Catalytic Subunit, Chain A, domain 1"/>
    <property type="match status" value="1"/>
</dbReference>
<evidence type="ECO:0000256" key="10">
    <source>
        <dbReference type="ARBA" id="ARBA00023170"/>
    </source>
</evidence>
<comment type="subcellular location">
    <subcellularLocation>
        <location evidence="1">Cell membrane</location>
        <topology evidence="1">Single-pass type I membrane protein</topology>
    </subcellularLocation>
</comment>
<evidence type="ECO:0000256" key="2">
    <source>
        <dbReference type="ARBA" id="ARBA00010297"/>
    </source>
</evidence>
<dbReference type="SMART" id="SM00423">
    <property type="entry name" value="PSI"/>
    <property type="match status" value="2"/>
</dbReference>
<dbReference type="Pfam" id="PF01833">
    <property type="entry name" value="TIG"/>
    <property type="match status" value="3"/>
</dbReference>
<feature type="domain" description="IPT/TIG" evidence="15">
    <location>
        <begin position="470"/>
        <end position="559"/>
    </location>
</feature>
<evidence type="ECO:0000259" key="15">
    <source>
        <dbReference type="SMART" id="SM00429"/>
    </source>
</evidence>
<dbReference type="InterPro" id="IPR041362">
    <property type="entry name" value="TIG2_plexin"/>
</dbReference>
<dbReference type="Gene3D" id="2.60.40.10">
    <property type="entry name" value="Immunoglobulins"/>
    <property type="match status" value="4"/>
</dbReference>
<evidence type="ECO:0000256" key="8">
    <source>
        <dbReference type="ARBA" id="ARBA00023136"/>
    </source>
</evidence>
<dbReference type="PANTHER" id="PTHR22625">
    <property type="entry name" value="PLEXIN"/>
    <property type="match status" value="1"/>
</dbReference>
<dbReference type="GO" id="GO:0007162">
    <property type="term" value="P:negative regulation of cell adhesion"/>
    <property type="evidence" value="ECO:0007669"/>
    <property type="project" value="TreeGrafter"/>
</dbReference>
<sequence>MDRRQPCDASFTGSGADKHRRVSFPVWDNEQFMVVSFLAIVKPRFRNDRATKLISSPAAHTCTLFVANSCQVKFACSDEFSSLNSGDRKLHYALNGQYRNSASCRGPSAATVLRPMSEIAIEDEYVPTEPHRPVFHRRVNLRCSTYNDCQFVGVHNGFLAVGSSVCPKVTEVLPANVSLYETPETNVMVKVNLLPPPADGGLYQCIFESSYIPAEYLPPDTLRCQLPKYEERPKIPDAQDSITVQLKVWSGPTGVVFVSTPFTFYDCAQHVLCTSCVSSRWQCDWCLHDNRCVRDNEICSNQNDENDSGVHLHTNSCPHIDRQDLFEVLLPDSSPTSITVPVSNLDKLLDNDRNQLICATTIEGSEIRVRGSLSMDEKKIKCEDYAYTYDLVKPSLTTDFQLRTQKGIVIDKVKVQIYKCELMAVDCSRCVSLESRYGCVWCEGSCRFIKLCHHFLPNAVQRQDSSICPAPAILDVVPLSGPFDGGTKVRITGRDLGVRQRDVENRVFIAGVPCRLVEYVLAEKIICVTDQASGEISGPVEVILENGKSGMSRNNFVFVNPTLTGFHPTIGPQSGGTEVIISGNNLLDASNIEVLLGDVPCSIQSGGRSLYLRGSYLNAIQRPLMYFIDEIGQIQSETAICKVVNGSFMICPSPRLIPIVDRVRRSDFKLLDYIEPNELVTGEFQLPLDSGDFRRFGIGFIMDGVKSVKNLGQSLAITVVPDPVYHGFDGQQKIYREGPLIIAGKYLNLASSSKEVIVTVGSKPCNVTLIVPSQLVCHLPVREPRQVASSDGTDDEDSDEGLVTVKVGNLQYKLGRLVYESQPVFTSVSMSLMGGLVGGLCSLLFIGVVAVAMWWRRKSWQAERDYKRIQMQMDSLESNVRQECKEAYTVPLDSSVDHFEQLLWNPHFVLMFVTALESQARFAASDKVYVASLITVVLIRNMQYLTEVVLLLLRQLIARSAKEKFPHLMLRRTESVVEKMLANWIALCLYDYVQQGAAGGSLFLLYTALKHQVEKGPVDECTANARYSLSEDRLLKEQIDYEPLMLRVIPPCAETHNAEGMVSCRVLSCDSINEVKSKVLDCLYRNTPFRSRPVLRDVDLEWHDNVKGCVKLHDHDYFNATSKDSWCKLNTLGDYHISNGAVIVVNLKKSSGGMCGGDTMHTYASIDSCSRLLSRDSFNESYVHASIYGYQNSVENLERGVRYWHLSKPDGSSNCRGSPSLIPEIYLTRLLSTKGTVQKFIDDFFYNALRVTADFPAPVKYLFDFFEHESGLHDFCDASGVVLAWKNNSLPLRFWVNVIKNPDFVYDVEKTPTVDACLSVIAQTFMDACSMSEQRLGKDSPSNKLLFARDLPRYRAAFSRFYSGIKRLPPVSEQELNAQMANLSSLFSPELNSKTAVCELLTYAVRYKEEVNADFVDLSLCDSWCCIQ</sequence>
<dbReference type="FunFam" id="2.60.40.10:FF:000203">
    <property type="entry name" value="Plexin B2"/>
    <property type="match status" value="1"/>
</dbReference>
<keyword evidence="3" id="KW-1003">Cell membrane</keyword>
<dbReference type="Gene3D" id="1.10.506.10">
    <property type="entry name" value="GTPase Activation - p120gap, domain 1"/>
    <property type="match status" value="3"/>
</dbReference>
<keyword evidence="12" id="KW-0175">Coiled coil</keyword>
<feature type="coiled-coil region" evidence="12">
    <location>
        <begin position="859"/>
        <end position="886"/>
    </location>
</feature>
<dbReference type="Pfam" id="PF17960">
    <property type="entry name" value="TIG_plexin"/>
    <property type="match status" value="1"/>
</dbReference>